<dbReference type="Gene3D" id="1.20.1250.20">
    <property type="entry name" value="MFS general substrate transporter like domains"/>
    <property type="match status" value="1"/>
</dbReference>
<dbReference type="Pfam" id="PF07690">
    <property type="entry name" value="MFS_1"/>
    <property type="match status" value="1"/>
</dbReference>
<accession>A0A1Y6LKB2</accession>
<dbReference type="AlphaFoldDB" id="A0A1Y6LKB2"/>
<feature type="transmembrane region" description="Helical" evidence="7">
    <location>
        <begin position="263"/>
        <end position="283"/>
    </location>
</feature>
<evidence type="ECO:0008006" key="10">
    <source>
        <dbReference type="Google" id="ProtNLM"/>
    </source>
</evidence>
<feature type="transmembrane region" description="Helical" evidence="7">
    <location>
        <begin position="434"/>
        <end position="456"/>
    </location>
</feature>
<dbReference type="FunFam" id="1.20.1250.20:FF:000247">
    <property type="entry name" value="MFS general substrate transporter"/>
    <property type="match status" value="1"/>
</dbReference>
<keyword evidence="5 7" id="KW-0472">Membrane</keyword>
<dbReference type="SUPFAM" id="SSF103473">
    <property type="entry name" value="MFS general substrate transporter"/>
    <property type="match status" value="1"/>
</dbReference>
<sequence length="562" mass="63942">MADSQAKPSFAETIAPTAGLKGKDFDSTSASPEGTPSIRSEELVVGGYGSDHHHVFAKPEVAEYWRGVYEAAQYEGRHRFDPDVTWSAEEEKKLLRKVDWRIMTWCWLMFLALDLNRRNINRAISDDMLSELDMNTNDYNTGQTIFLLSFLSAELPSGLISKKVGPDRWIPFIITAWSVTSAAQAGLTNRAGYFACRCILGLLMGGFIPDTVLYITYWYKTRELPIRLSWFWTVLSVCNILGSFIAAGVLQMRGLQGWSGWQWLFLIEGVVTAMIGLASWGLLPASIGQTRGGLRGKNGWFSEREEKILINRLLRDDPSKGDMNNRQAVNLQRLWKAFSDYDLWPLYLVGLTTYVPPQPPQNYLSFILRQMGFSTFEANLLTIPSQFLFGVNLLIISWISEKLNERAFTASMANIWILPWLAALVALGSSASDWVRYALLTGLLSYPYCHAIVVSWNSRNSNSVRTRAVSAALYNMFVQSGNIIGVNIYREDDRPYYIRGNRILLGICCFNIILLPLVKFYYVSKNKRREAKWREMSGEEQVDYVKHTTDEGAKRLDFRFSH</sequence>
<evidence type="ECO:0000256" key="4">
    <source>
        <dbReference type="ARBA" id="ARBA00022989"/>
    </source>
</evidence>
<organism evidence="8 9">
    <name type="scientific">Zymoseptoria tritici ST99CH_1A5</name>
    <dbReference type="NCBI Taxonomy" id="1276529"/>
    <lineage>
        <taxon>Eukaryota</taxon>
        <taxon>Fungi</taxon>
        <taxon>Dikarya</taxon>
        <taxon>Ascomycota</taxon>
        <taxon>Pezizomycotina</taxon>
        <taxon>Dothideomycetes</taxon>
        <taxon>Dothideomycetidae</taxon>
        <taxon>Mycosphaerellales</taxon>
        <taxon>Mycosphaerellaceae</taxon>
        <taxon>Zymoseptoria</taxon>
    </lineage>
</organism>
<keyword evidence="4 7" id="KW-1133">Transmembrane helix</keyword>
<evidence type="ECO:0000256" key="3">
    <source>
        <dbReference type="ARBA" id="ARBA00022692"/>
    </source>
</evidence>
<dbReference type="Proteomes" id="UP000215453">
    <property type="component" value="Chromosome 5"/>
</dbReference>
<feature type="compositionally biased region" description="Polar residues" evidence="6">
    <location>
        <begin position="27"/>
        <end position="38"/>
    </location>
</feature>
<evidence type="ECO:0000313" key="9">
    <source>
        <dbReference type="Proteomes" id="UP000215453"/>
    </source>
</evidence>
<comment type="subcellular location">
    <subcellularLocation>
        <location evidence="1">Membrane</location>
        <topology evidence="1">Multi-pass membrane protein</topology>
    </subcellularLocation>
</comment>
<evidence type="ECO:0000313" key="8">
    <source>
        <dbReference type="EMBL" id="SMY24843.1"/>
    </source>
</evidence>
<dbReference type="InterPro" id="IPR036259">
    <property type="entry name" value="MFS_trans_sf"/>
</dbReference>
<name>A0A1Y6LKB2_ZYMTR</name>
<evidence type="ECO:0000256" key="2">
    <source>
        <dbReference type="ARBA" id="ARBA00022448"/>
    </source>
</evidence>
<feature type="transmembrane region" description="Helical" evidence="7">
    <location>
        <begin position="230"/>
        <end position="251"/>
    </location>
</feature>
<feature type="transmembrane region" description="Helical" evidence="7">
    <location>
        <begin position="407"/>
        <end position="428"/>
    </location>
</feature>
<feature type="transmembrane region" description="Helical" evidence="7">
    <location>
        <begin position="468"/>
        <end position="489"/>
    </location>
</feature>
<dbReference type="PANTHER" id="PTHR43791">
    <property type="entry name" value="PERMEASE-RELATED"/>
    <property type="match status" value="1"/>
</dbReference>
<proteinExistence type="predicted"/>
<dbReference type="GO" id="GO:0022857">
    <property type="term" value="F:transmembrane transporter activity"/>
    <property type="evidence" value="ECO:0007669"/>
    <property type="project" value="InterPro"/>
</dbReference>
<evidence type="ECO:0000256" key="7">
    <source>
        <dbReference type="SAM" id="Phobius"/>
    </source>
</evidence>
<dbReference type="EMBL" id="LT882680">
    <property type="protein sequence ID" value="SMY24843.1"/>
    <property type="molecule type" value="Genomic_DNA"/>
</dbReference>
<evidence type="ECO:0000256" key="6">
    <source>
        <dbReference type="SAM" id="MobiDB-lite"/>
    </source>
</evidence>
<keyword evidence="3 7" id="KW-0812">Transmembrane</keyword>
<dbReference type="PANTHER" id="PTHR43791:SF14">
    <property type="entry name" value="MFS GENERAL SUBSTRATE TRANSPORTER"/>
    <property type="match status" value="1"/>
</dbReference>
<dbReference type="FunFam" id="1.20.1250.20:FF:000106">
    <property type="entry name" value="MFS transporter, putative"/>
    <property type="match status" value="1"/>
</dbReference>
<reference evidence="8 9" key="1">
    <citation type="submission" date="2016-10" db="EMBL/GenBank/DDBJ databases">
        <authorList>
            <person name="Varghese N."/>
        </authorList>
    </citation>
    <scope>NUCLEOTIDE SEQUENCE [LARGE SCALE GENOMIC DNA]</scope>
</reference>
<feature type="transmembrane region" description="Helical" evidence="7">
    <location>
        <begin position="199"/>
        <end position="218"/>
    </location>
</feature>
<evidence type="ECO:0000256" key="5">
    <source>
        <dbReference type="ARBA" id="ARBA00023136"/>
    </source>
</evidence>
<keyword evidence="2" id="KW-0813">Transport</keyword>
<feature type="transmembrane region" description="Helical" evidence="7">
    <location>
        <begin position="501"/>
        <end position="522"/>
    </location>
</feature>
<dbReference type="InterPro" id="IPR011701">
    <property type="entry name" value="MFS"/>
</dbReference>
<protein>
    <recommendedName>
        <fullName evidence="10">Major facilitator superfamily (MFS) profile domain-containing protein</fullName>
    </recommendedName>
</protein>
<feature type="transmembrane region" description="Helical" evidence="7">
    <location>
        <begin position="378"/>
        <end position="400"/>
    </location>
</feature>
<gene>
    <name evidence="8" type="ORF">ZT1A5_G6285</name>
</gene>
<evidence type="ECO:0000256" key="1">
    <source>
        <dbReference type="ARBA" id="ARBA00004141"/>
    </source>
</evidence>
<feature type="region of interest" description="Disordered" evidence="6">
    <location>
        <begin position="1"/>
        <end position="38"/>
    </location>
</feature>
<dbReference type="GO" id="GO:0016020">
    <property type="term" value="C:membrane"/>
    <property type="evidence" value="ECO:0007669"/>
    <property type="project" value="UniProtKB-SubCell"/>
</dbReference>